<comment type="similarity">
    <text evidence="1">Belongs to the PRORSD1 family.</text>
</comment>
<dbReference type="InterPro" id="IPR036754">
    <property type="entry name" value="YbaK/aa-tRNA-synt-asso_dom_sf"/>
</dbReference>
<dbReference type="Gene3D" id="3.90.960.10">
    <property type="entry name" value="YbaK/aminoacyl-tRNA synthetase-associated domain"/>
    <property type="match status" value="1"/>
</dbReference>
<keyword evidence="4" id="KW-1185">Reference proteome</keyword>
<proteinExistence type="inferred from homology"/>
<dbReference type="RefSeq" id="WP_173188813.1">
    <property type="nucleotide sequence ID" value="NZ_JABETK010000001.1"/>
</dbReference>
<dbReference type="EMBL" id="JAZHFV010000001">
    <property type="protein sequence ID" value="MEX4005873.1"/>
    <property type="molecule type" value="Genomic_DNA"/>
</dbReference>
<dbReference type="CDD" id="cd04335">
    <property type="entry name" value="PrdX_deacylase"/>
    <property type="match status" value="1"/>
</dbReference>
<dbReference type="Pfam" id="PF04073">
    <property type="entry name" value="tRNA_edit"/>
    <property type="match status" value="1"/>
</dbReference>
<reference evidence="3 4" key="1">
    <citation type="submission" date="2024-01" db="EMBL/GenBank/DDBJ databases">
        <title>New evidence supports the origin of RcGTA from prophage.</title>
        <authorList>
            <person name="Xu Y."/>
            <person name="Liu B."/>
            <person name="Chen F."/>
        </authorList>
    </citation>
    <scope>NUCLEOTIDE SEQUENCE [LARGE SCALE GENOMIC DNA]</scope>
    <source>
        <strain evidence="3 4">CBW1107-2</strain>
    </source>
</reference>
<gene>
    <name evidence="3" type="ORF">V1479_01080</name>
</gene>
<dbReference type="InterPro" id="IPR007214">
    <property type="entry name" value="YbaK/aa-tRNA-synth-assoc-dom"/>
</dbReference>
<accession>A0ABV3WMK0</accession>
<evidence type="ECO:0000313" key="4">
    <source>
        <dbReference type="Proteomes" id="UP001559025"/>
    </source>
</evidence>
<evidence type="ECO:0000259" key="2">
    <source>
        <dbReference type="Pfam" id="PF04073"/>
    </source>
</evidence>
<dbReference type="SUPFAM" id="SSF55826">
    <property type="entry name" value="YbaK/ProRS associated domain"/>
    <property type="match status" value="1"/>
</dbReference>
<name>A0ABV3WMK0_9HYPH</name>
<evidence type="ECO:0000256" key="1">
    <source>
        <dbReference type="ARBA" id="ARBA00010201"/>
    </source>
</evidence>
<protein>
    <submittedName>
        <fullName evidence="3">Prolyl-tRNA synthetase associated domain-containing protein</fullName>
    </submittedName>
</protein>
<dbReference type="Proteomes" id="UP001559025">
    <property type="component" value="Unassembled WGS sequence"/>
</dbReference>
<comment type="caution">
    <text evidence="3">The sequence shown here is derived from an EMBL/GenBank/DDBJ whole genome shotgun (WGS) entry which is preliminary data.</text>
</comment>
<dbReference type="PANTHER" id="PTHR31423">
    <property type="entry name" value="YBAK DOMAIN-CONTAINING PROTEIN"/>
    <property type="match status" value="1"/>
</dbReference>
<dbReference type="InterPro" id="IPR040285">
    <property type="entry name" value="ProX/PRXD1"/>
</dbReference>
<sequence length="165" mass="18013">MPKTPDELLAFLSELGIAVKTATHPPLFTVADSQALRGEIPGGHTKNLFLRDKKERYFLLTVEEDAEVDLKTIHQVIGGSGRVSFGKPEKLLDYLGVTPGAVTAFGIVNDTENQVTIVLDETLMRHDTINAHPLTNEATTSIGRDDLLRFIKATGHEPLVLKLSA</sequence>
<feature type="domain" description="YbaK/aminoacyl-tRNA synthetase-associated" evidence="2">
    <location>
        <begin position="24"/>
        <end position="150"/>
    </location>
</feature>
<organism evidence="3 4">
    <name type="scientific">Neoaquamicrobium sediminum</name>
    <dbReference type="NCBI Taxonomy" id="1849104"/>
    <lineage>
        <taxon>Bacteria</taxon>
        <taxon>Pseudomonadati</taxon>
        <taxon>Pseudomonadota</taxon>
        <taxon>Alphaproteobacteria</taxon>
        <taxon>Hyphomicrobiales</taxon>
        <taxon>Phyllobacteriaceae</taxon>
        <taxon>Neoaquamicrobium</taxon>
    </lineage>
</organism>
<dbReference type="PANTHER" id="PTHR31423:SF3">
    <property type="entry name" value="PROLYL-TRNA SYNTHETASE ASSOCIATED DOMAIN-CONTAINING PROTEIN 1-RELATED"/>
    <property type="match status" value="1"/>
</dbReference>
<evidence type="ECO:0000313" key="3">
    <source>
        <dbReference type="EMBL" id="MEX4005873.1"/>
    </source>
</evidence>